<keyword evidence="10" id="KW-1006">Bacterial flagellum protein export</keyword>
<evidence type="ECO:0000256" key="9">
    <source>
        <dbReference type="ARBA" id="ARBA00023136"/>
    </source>
</evidence>
<dbReference type="GO" id="GO:0015031">
    <property type="term" value="P:protein transport"/>
    <property type="evidence" value="ECO:0007669"/>
    <property type="project" value="UniProtKB-KW"/>
</dbReference>
<keyword evidence="6" id="KW-0145">Chemotaxis</keyword>
<dbReference type="NCBIfam" id="TIGR02473">
    <property type="entry name" value="flagell_FliJ"/>
    <property type="match status" value="1"/>
</dbReference>
<gene>
    <name evidence="12" type="primary">fliJ</name>
    <name evidence="12" type="ORF">OLEAN_C12170</name>
</gene>
<dbReference type="PANTHER" id="PTHR38786">
    <property type="entry name" value="FLAGELLAR FLIJ PROTEIN"/>
    <property type="match status" value="1"/>
</dbReference>
<keyword evidence="12" id="KW-0282">Flagellum</keyword>
<dbReference type="GO" id="GO:0005886">
    <property type="term" value="C:plasma membrane"/>
    <property type="evidence" value="ECO:0007669"/>
    <property type="project" value="UniProtKB-SubCell"/>
</dbReference>
<keyword evidence="12" id="KW-0966">Cell projection</keyword>
<dbReference type="HOGENOM" id="CLU_1747776_0_0_6"/>
<dbReference type="GO" id="GO:0044781">
    <property type="term" value="P:bacterial-type flagellum organization"/>
    <property type="evidence" value="ECO:0007669"/>
    <property type="project" value="UniProtKB-KW"/>
</dbReference>
<organism evidence="12 13">
    <name type="scientific">Oleispira antarctica RB-8</name>
    <dbReference type="NCBI Taxonomy" id="698738"/>
    <lineage>
        <taxon>Bacteria</taxon>
        <taxon>Pseudomonadati</taxon>
        <taxon>Pseudomonadota</taxon>
        <taxon>Gammaproteobacteria</taxon>
        <taxon>Oceanospirillales</taxon>
        <taxon>Oceanospirillaceae</taxon>
        <taxon>Oleispira</taxon>
    </lineage>
</organism>
<dbReference type="InterPro" id="IPR052570">
    <property type="entry name" value="FliJ"/>
</dbReference>
<dbReference type="KEGG" id="oai:OLEAN_C12170"/>
<keyword evidence="8" id="KW-0653">Protein transport</keyword>
<evidence type="ECO:0000313" key="13">
    <source>
        <dbReference type="Proteomes" id="UP000032749"/>
    </source>
</evidence>
<keyword evidence="9" id="KW-0472">Membrane</keyword>
<evidence type="ECO:0000256" key="2">
    <source>
        <dbReference type="ARBA" id="ARBA00010004"/>
    </source>
</evidence>
<dbReference type="GO" id="GO:0006935">
    <property type="term" value="P:chemotaxis"/>
    <property type="evidence" value="ECO:0007669"/>
    <property type="project" value="UniProtKB-KW"/>
</dbReference>
<dbReference type="AlphaFoldDB" id="R4YQ66"/>
<keyword evidence="12" id="KW-0969">Cilium</keyword>
<dbReference type="GO" id="GO:0009288">
    <property type="term" value="C:bacterial-type flagellum"/>
    <property type="evidence" value="ECO:0007669"/>
    <property type="project" value="InterPro"/>
</dbReference>
<keyword evidence="5" id="KW-1003">Cell membrane</keyword>
<evidence type="ECO:0000256" key="3">
    <source>
        <dbReference type="ARBA" id="ARBA00020392"/>
    </source>
</evidence>
<evidence type="ECO:0000256" key="11">
    <source>
        <dbReference type="SAM" id="Coils"/>
    </source>
</evidence>
<dbReference type="Proteomes" id="UP000032749">
    <property type="component" value="Chromosome"/>
</dbReference>
<name>R4YQ66_OLEAN</name>
<comment type="subcellular location">
    <subcellularLocation>
        <location evidence="1">Cell membrane</location>
        <topology evidence="1">Peripheral membrane protein</topology>
        <orientation evidence="1">Cytoplasmic side</orientation>
    </subcellularLocation>
</comment>
<keyword evidence="11" id="KW-0175">Coiled coil</keyword>
<dbReference type="EMBL" id="FO203512">
    <property type="protein sequence ID" value="CCK75393.1"/>
    <property type="molecule type" value="Genomic_DNA"/>
</dbReference>
<evidence type="ECO:0000313" key="12">
    <source>
        <dbReference type="EMBL" id="CCK75393.1"/>
    </source>
</evidence>
<evidence type="ECO:0000256" key="7">
    <source>
        <dbReference type="ARBA" id="ARBA00022795"/>
    </source>
</evidence>
<protein>
    <recommendedName>
        <fullName evidence="3">Flagellar FliJ protein</fullName>
    </recommendedName>
</protein>
<sequence>MSKQRVKRLGFVLKMAADKEQQDLKVWGQYQQKLEQEVGTLTQLEQYMTEYRSSLTSQHAAPIQGGQIQNTIAFIEQIKEASGHQQQQIDLVQQQAEGAKRVYLAARAKAEALRKLIEKLNLQAYALEEKQDQKMMDEFAARSARNRQL</sequence>
<dbReference type="GO" id="GO:0071973">
    <property type="term" value="P:bacterial-type flagellum-dependent cell motility"/>
    <property type="evidence" value="ECO:0007669"/>
    <property type="project" value="InterPro"/>
</dbReference>
<accession>R4YQ66</accession>
<dbReference type="InterPro" id="IPR053716">
    <property type="entry name" value="Flag_assembly_chemotaxis_eff"/>
</dbReference>
<evidence type="ECO:0000256" key="8">
    <source>
        <dbReference type="ARBA" id="ARBA00022927"/>
    </source>
</evidence>
<evidence type="ECO:0000256" key="5">
    <source>
        <dbReference type="ARBA" id="ARBA00022475"/>
    </source>
</evidence>
<keyword evidence="7" id="KW-1005">Bacterial flagellum biogenesis</keyword>
<feature type="coiled-coil region" evidence="11">
    <location>
        <begin position="103"/>
        <end position="130"/>
    </location>
</feature>
<proteinExistence type="inferred from homology"/>
<evidence type="ECO:0000256" key="10">
    <source>
        <dbReference type="ARBA" id="ARBA00023225"/>
    </source>
</evidence>
<evidence type="ECO:0000256" key="1">
    <source>
        <dbReference type="ARBA" id="ARBA00004413"/>
    </source>
</evidence>
<dbReference type="Pfam" id="PF02050">
    <property type="entry name" value="FliJ"/>
    <property type="match status" value="1"/>
</dbReference>
<evidence type="ECO:0000256" key="4">
    <source>
        <dbReference type="ARBA" id="ARBA00022448"/>
    </source>
</evidence>
<keyword evidence="13" id="KW-1185">Reference proteome</keyword>
<comment type="similarity">
    <text evidence="2">Belongs to the FliJ family.</text>
</comment>
<dbReference type="Gene3D" id="1.10.287.1700">
    <property type="match status" value="1"/>
</dbReference>
<keyword evidence="4" id="KW-0813">Transport</keyword>
<evidence type="ECO:0000256" key="6">
    <source>
        <dbReference type="ARBA" id="ARBA00022500"/>
    </source>
</evidence>
<reference evidence="12 13" key="1">
    <citation type="journal article" date="2013" name="Nat. Commun.">
        <title>Genome sequence and functional genomic analysis of the oil-degrading bacterium Oleispira antarctica.</title>
        <authorList>
            <person name="Kube M."/>
            <person name="Chernikova T.N."/>
            <person name="Al-Ramahi Y."/>
            <person name="Beloqui A."/>
            <person name="Lopez-Cortez N."/>
            <person name="Guazzaroni M.E."/>
            <person name="Heipieper H.J."/>
            <person name="Klages S."/>
            <person name="Kotsyurbenko O.R."/>
            <person name="Langer I."/>
            <person name="Nechitaylo T.Y."/>
            <person name="Lunsdorf H."/>
            <person name="Fernandez M."/>
            <person name="Juarez S."/>
            <person name="Ciordia S."/>
            <person name="Singer A."/>
            <person name="Kagan O."/>
            <person name="Egorova O."/>
            <person name="Petit P.A."/>
            <person name="Stogios P."/>
            <person name="Kim Y."/>
            <person name="Tchigvintsev A."/>
            <person name="Flick R."/>
            <person name="Denaro R."/>
            <person name="Genovese M."/>
            <person name="Albar J.P."/>
            <person name="Reva O.N."/>
            <person name="Martinez-Gomariz M."/>
            <person name="Tran H."/>
            <person name="Ferrer M."/>
            <person name="Savchenko A."/>
            <person name="Yakunin A.F."/>
            <person name="Yakimov M.M."/>
            <person name="Golyshina O.V."/>
            <person name="Reinhardt R."/>
            <person name="Golyshin P.N."/>
        </authorList>
    </citation>
    <scope>NUCLEOTIDE SEQUENCE [LARGE SCALE GENOMIC DNA]</scope>
</reference>
<dbReference type="PANTHER" id="PTHR38786:SF1">
    <property type="entry name" value="FLAGELLAR FLIJ PROTEIN"/>
    <property type="match status" value="1"/>
</dbReference>
<dbReference type="STRING" id="698738.OLEAN_C12170"/>
<dbReference type="InterPro" id="IPR012823">
    <property type="entry name" value="Flagell_FliJ"/>
</dbReference>